<protein>
    <submittedName>
        <fullName evidence="1">Uncharacterized protein</fullName>
    </submittedName>
</protein>
<name>A0ABX0J4X8_9BACL</name>
<dbReference type="RefSeq" id="WP_166150829.1">
    <property type="nucleotide sequence ID" value="NZ_JAAOIW010000005.1"/>
</dbReference>
<organism evidence="1 2">
    <name type="scientific">Paenibacillus agricola</name>
    <dbReference type="NCBI Taxonomy" id="2716264"/>
    <lineage>
        <taxon>Bacteria</taxon>
        <taxon>Bacillati</taxon>
        <taxon>Bacillota</taxon>
        <taxon>Bacilli</taxon>
        <taxon>Bacillales</taxon>
        <taxon>Paenibacillaceae</taxon>
        <taxon>Paenibacillus</taxon>
    </lineage>
</organism>
<evidence type="ECO:0000313" key="1">
    <source>
        <dbReference type="EMBL" id="NHN31370.1"/>
    </source>
</evidence>
<proteinExistence type="predicted"/>
<sequence length="73" mass="8619">MAHSKAKKVRKRLERQGKLNPEYNRLSWNGIDPSLRLTPTLTERKERLQHKHKWNHSLPGSEGSIFIFTPWVS</sequence>
<dbReference type="Proteomes" id="UP001165962">
    <property type="component" value="Unassembled WGS sequence"/>
</dbReference>
<evidence type="ECO:0000313" key="2">
    <source>
        <dbReference type="Proteomes" id="UP001165962"/>
    </source>
</evidence>
<gene>
    <name evidence="1" type="ORF">G9U52_16140</name>
</gene>
<accession>A0ABX0J4X8</accession>
<reference evidence="1" key="1">
    <citation type="submission" date="2020-03" db="EMBL/GenBank/DDBJ databases">
        <title>Draft sequencing of Paenibacilllus sp. S3N08.</title>
        <authorList>
            <person name="Kim D.-U."/>
        </authorList>
    </citation>
    <scope>NUCLEOTIDE SEQUENCE</scope>
    <source>
        <strain evidence="1">S3N08</strain>
    </source>
</reference>
<keyword evidence="2" id="KW-1185">Reference proteome</keyword>
<dbReference type="EMBL" id="JAAOIW010000005">
    <property type="protein sequence ID" value="NHN31370.1"/>
    <property type="molecule type" value="Genomic_DNA"/>
</dbReference>
<comment type="caution">
    <text evidence="1">The sequence shown here is derived from an EMBL/GenBank/DDBJ whole genome shotgun (WGS) entry which is preliminary data.</text>
</comment>